<dbReference type="EMBL" id="FPKU01000003">
    <property type="protein sequence ID" value="SFZ86441.1"/>
    <property type="molecule type" value="Genomic_DNA"/>
</dbReference>
<sequence>MIALLLRFLRNTRGVAAVEFAIILPAMLALYVGAVEVSTLITADRRVTTIAGTVGDLVSRRNATIPQAVLDDYFAAAAAIVAPFPTDALTQVVSCVRVAADGTTSVMWSRGYNGGAAREVGSAYALAPDTQMSLLARSGYIIVAEVSYNYSPYIGLVLDGPFPLFQETIHLPRFAGYISLS</sequence>
<organism evidence="3 4">
    <name type="scientific">Devosia enhydra</name>
    <dbReference type="NCBI Taxonomy" id="665118"/>
    <lineage>
        <taxon>Bacteria</taxon>
        <taxon>Pseudomonadati</taxon>
        <taxon>Pseudomonadota</taxon>
        <taxon>Alphaproteobacteria</taxon>
        <taxon>Hyphomicrobiales</taxon>
        <taxon>Devosiaceae</taxon>
        <taxon>Devosia</taxon>
    </lineage>
</organism>
<keyword evidence="1" id="KW-0812">Transmembrane</keyword>
<keyword evidence="4" id="KW-1185">Reference proteome</keyword>
<dbReference type="Pfam" id="PF07811">
    <property type="entry name" value="TadE"/>
    <property type="match status" value="1"/>
</dbReference>
<evidence type="ECO:0000313" key="3">
    <source>
        <dbReference type="EMBL" id="SFZ86441.1"/>
    </source>
</evidence>
<dbReference type="Proteomes" id="UP000183447">
    <property type="component" value="Unassembled WGS sequence"/>
</dbReference>
<dbReference type="AlphaFoldDB" id="A0A1K2I276"/>
<evidence type="ECO:0000313" key="4">
    <source>
        <dbReference type="Proteomes" id="UP000183447"/>
    </source>
</evidence>
<evidence type="ECO:0000256" key="1">
    <source>
        <dbReference type="SAM" id="Phobius"/>
    </source>
</evidence>
<dbReference type="STRING" id="665118.SAMN02983003_3623"/>
<keyword evidence="1" id="KW-1133">Transmembrane helix</keyword>
<name>A0A1K2I276_9HYPH</name>
<dbReference type="InterPro" id="IPR012495">
    <property type="entry name" value="TadE-like_dom"/>
</dbReference>
<gene>
    <name evidence="3" type="ORF">SAMN02983003_3623</name>
</gene>
<accession>A0A1K2I276</accession>
<feature type="domain" description="TadE-like" evidence="2">
    <location>
        <begin position="14"/>
        <end position="49"/>
    </location>
</feature>
<evidence type="ECO:0000259" key="2">
    <source>
        <dbReference type="Pfam" id="PF07811"/>
    </source>
</evidence>
<dbReference type="RefSeq" id="WP_072346000.1">
    <property type="nucleotide sequence ID" value="NZ_FPKU01000003.1"/>
</dbReference>
<feature type="transmembrane region" description="Helical" evidence="1">
    <location>
        <begin position="20"/>
        <end position="41"/>
    </location>
</feature>
<reference evidence="3 4" key="1">
    <citation type="submission" date="2016-11" db="EMBL/GenBank/DDBJ databases">
        <authorList>
            <person name="Jaros S."/>
            <person name="Januszkiewicz K."/>
            <person name="Wedrychowicz H."/>
        </authorList>
    </citation>
    <scope>NUCLEOTIDE SEQUENCE [LARGE SCALE GENOMIC DNA]</scope>
    <source>
        <strain evidence="3 4">ATCC 23634</strain>
    </source>
</reference>
<keyword evidence="1" id="KW-0472">Membrane</keyword>
<proteinExistence type="predicted"/>
<protein>
    <submittedName>
        <fullName evidence="3">Flp pilus assembly protein TadG</fullName>
    </submittedName>
</protein>